<reference evidence="2 3" key="1">
    <citation type="submission" date="2020-08" db="EMBL/GenBank/DDBJ databases">
        <title>Genomic Encyclopedia of Type Strains, Phase IV (KMG-IV): sequencing the most valuable type-strain genomes for metagenomic binning, comparative biology and taxonomic classification.</title>
        <authorList>
            <person name="Goeker M."/>
        </authorList>
    </citation>
    <scope>NUCLEOTIDE SEQUENCE [LARGE SCALE GENOMIC DNA]</scope>
    <source>
        <strain evidence="2 3">DSM 5686</strain>
    </source>
</reference>
<keyword evidence="2" id="KW-0012">Acyltransferase</keyword>
<dbReference type="InterPro" id="IPR000073">
    <property type="entry name" value="AB_hydrolase_1"/>
</dbReference>
<keyword evidence="2" id="KW-0808">Transferase</keyword>
<dbReference type="SUPFAM" id="SSF53474">
    <property type="entry name" value="alpha/beta-Hydrolases"/>
    <property type="match status" value="1"/>
</dbReference>
<comment type="caution">
    <text evidence="2">The sequence shown here is derived from an EMBL/GenBank/DDBJ whole genome shotgun (WGS) entry which is preliminary data.</text>
</comment>
<dbReference type="Gene3D" id="3.40.50.1820">
    <property type="entry name" value="alpha/beta hydrolase"/>
    <property type="match status" value="1"/>
</dbReference>
<keyword evidence="3" id="KW-1185">Reference proteome</keyword>
<evidence type="ECO:0000259" key="1">
    <source>
        <dbReference type="Pfam" id="PF00561"/>
    </source>
</evidence>
<dbReference type="NCBIfam" id="NF005757">
    <property type="entry name" value="PRK07581.1"/>
    <property type="match status" value="1"/>
</dbReference>
<evidence type="ECO:0000313" key="2">
    <source>
        <dbReference type="EMBL" id="MBA9066140.1"/>
    </source>
</evidence>
<dbReference type="RefSeq" id="WP_182593251.1">
    <property type="nucleotide sequence ID" value="NZ_JACJIM010000013.1"/>
</dbReference>
<dbReference type="PANTHER" id="PTHR32268">
    <property type="entry name" value="HOMOSERINE O-ACETYLTRANSFERASE"/>
    <property type="match status" value="1"/>
</dbReference>
<organism evidence="2 3">
    <name type="scientific">Methylobacterium fujisawaense</name>
    <dbReference type="NCBI Taxonomy" id="107400"/>
    <lineage>
        <taxon>Bacteria</taxon>
        <taxon>Pseudomonadati</taxon>
        <taxon>Pseudomonadota</taxon>
        <taxon>Alphaproteobacteria</taxon>
        <taxon>Hyphomicrobiales</taxon>
        <taxon>Methylobacteriaceae</taxon>
        <taxon>Methylobacterium</taxon>
    </lineage>
</organism>
<dbReference type="InterPro" id="IPR029058">
    <property type="entry name" value="AB_hydrolase_fold"/>
</dbReference>
<dbReference type="PIRSF" id="PIRSF000443">
    <property type="entry name" value="Homoser_Ac_trans"/>
    <property type="match status" value="1"/>
</dbReference>
<accession>A0ABR6DJ77</accession>
<proteinExistence type="predicted"/>
<dbReference type="InterPro" id="IPR008220">
    <property type="entry name" value="HAT_MetX-like"/>
</dbReference>
<gene>
    <name evidence="2" type="ORF">GGQ91_005567</name>
</gene>
<feature type="domain" description="AB hydrolase-1" evidence="1">
    <location>
        <begin position="68"/>
        <end position="162"/>
    </location>
</feature>
<dbReference type="PANTHER" id="PTHR32268:SF15">
    <property type="entry name" value="HOMOSERINE ACETYLTRANSFERASE FAMILY PROTEIN (AFU_ORTHOLOGUE AFUA_1G15350)"/>
    <property type="match status" value="1"/>
</dbReference>
<dbReference type="GeneID" id="96607152"/>
<dbReference type="GO" id="GO:0004414">
    <property type="term" value="F:homoserine O-acetyltransferase activity"/>
    <property type="evidence" value="ECO:0007669"/>
    <property type="project" value="UniProtKB-EC"/>
</dbReference>
<dbReference type="Pfam" id="PF00561">
    <property type="entry name" value="Abhydrolase_1"/>
    <property type="match status" value="1"/>
</dbReference>
<name>A0ABR6DJ77_9HYPH</name>
<sequence length="344" mass="37681">MSGWATATGTFELGDLTLQSGAVLPGAQLRWKTHGTLSPGRENVVLYPTSYGAQHPDLEWLIGPDGVLDPNRWFIVIPDMFGNGLSSSPSNTPDWPALVTAWDNVHAQRRLLAEMWGIERLHAVYGWSMGAQQAYHWAALFPDRVARAVINCGSARTATHNRVFLKGLMAVLEAAPEHGGGGRFSAEPADALRAFGRIYAGWALSQDFYRADLHRTALGAPDLDSFLRTDWEERFARRPAADLYAQLCTWEAGDISRDPRYGGDLTRALNAITARLLLMPGETDLYFRVADNAAELPHLRDAVLQPIPSIWGHRAGNPSINPADATFLRDTVRAFLATAEAGAP</sequence>
<dbReference type="EC" id="2.3.1.31" evidence="2"/>
<dbReference type="Proteomes" id="UP000565455">
    <property type="component" value="Unassembled WGS sequence"/>
</dbReference>
<dbReference type="EMBL" id="JACJIM010000013">
    <property type="protein sequence ID" value="MBA9066140.1"/>
    <property type="molecule type" value="Genomic_DNA"/>
</dbReference>
<evidence type="ECO:0000313" key="3">
    <source>
        <dbReference type="Proteomes" id="UP000565455"/>
    </source>
</evidence>
<protein>
    <submittedName>
        <fullName evidence="2">Homoserine O-acetyltransferase</fullName>
        <ecNumber evidence="2">2.3.1.31</ecNumber>
    </submittedName>
</protein>